<dbReference type="EC" id="6.3.2.17" evidence="9"/>
<dbReference type="SUPFAM" id="SSF53244">
    <property type="entry name" value="MurD-like peptide ligases, peptide-binding domain"/>
    <property type="match status" value="1"/>
</dbReference>
<dbReference type="PIRSF" id="PIRSF001563">
    <property type="entry name" value="Folylpolyglu_synth"/>
    <property type="match status" value="1"/>
</dbReference>
<keyword evidence="6" id="KW-0460">Magnesium</keyword>
<dbReference type="Gene3D" id="3.90.190.20">
    <property type="entry name" value="Mur ligase, C-terminal domain"/>
    <property type="match status" value="1"/>
</dbReference>
<evidence type="ECO:0000259" key="8">
    <source>
        <dbReference type="Pfam" id="PF08245"/>
    </source>
</evidence>
<evidence type="ECO:0000256" key="5">
    <source>
        <dbReference type="ARBA" id="ARBA00022840"/>
    </source>
</evidence>
<keyword evidence="4 7" id="KW-0547">Nucleotide-binding</keyword>
<keyword evidence="3" id="KW-0479">Metal-binding</keyword>
<dbReference type="RefSeq" id="WP_036905316.1">
    <property type="nucleotide sequence ID" value="NZ_CP138967.1"/>
</dbReference>
<dbReference type="Proteomes" id="UP000030392">
    <property type="component" value="Unassembled WGS sequence"/>
</dbReference>
<dbReference type="NCBIfam" id="TIGR01499">
    <property type="entry name" value="folC"/>
    <property type="match status" value="1"/>
</dbReference>
<dbReference type="InterPro" id="IPR001645">
    <property type="entry name" value="Folylpolyglutamate_synth"/>
</dbReference>
<dbReference type="GO" id="GO:0004326">
    <property type="term" value="F:tetrahydrofolylpolyglutamate synthase activity"/>
    <property type="evidence" value="ECO:0007669"/>
    <property type="project" value="UniProtKB-EC"/>
</dbReference>
<dbReference type="PANTHER" id="PTHR11136">
    <property type="entry name" value="FOLYLPOLYGLUTAMATE SYNTHASE-RELATED"/>
    <property type="match status" value="1"/>
</dbReference>
<dbReference type="EC" id="6.3.2.12" evidence="9"/>
<dbReference type="GO" id="GO:0008841">
    <property type="term" value="F:dihydrofolate synthase activity"/>
    <property type="evidence" value="ECO:0007669"/>
    <property type="project" value="UniProtKB-EC"/>
</dbReference>
<accession>A0A0A2C5M6</accession>
<dbReference type="GO" id="GO:0005524">
    <property type="term" value="F:ATP binding"/>
    <property type="evidence" value="ECO:0007669"/>
    <property type="project" value="UniProtKB-KW"/>
</dbReference>
<dbReference type="Pfam" id="PF08245">
    <property type="entry name" value="Mur_ligase_M"/>
    <property type="match status" value="1"/>
</dbReference>
<gene>
    <name evidence="9" type="ORF">EV03_0783</name>
</gene>
<dbReference type="Gene3D" id="3.40.1190.10">
    <property type="entry name" value="Mur-like, catalytic domain"/>
    <property type="match status" value="1"/>
</dbReference>
<dbReference type="InterPro" id="IPR036615">
    <property type="entry name" value="Mur_ligase_C_dom_sf"/>
</dbReference>
<protein>
    <submittedName>
        <fullName evidence="9">Dihydrofolate synthase</fullName>
        <ecNumber evidence="9">6.3.2.12</ecNumber>
        <ecNumber evidence="9">6.3.2.17</ecNumber>
    </submittedName>
</protein>
<dbReference type="SUPFAM" id="SSF53623">
    <property type="entry name" value="MurD-like peptide ligases, catalytic domain"/>
    <property type="match status" value="1"/>
</dbReference>
<dbReference type="PANTHER" id="PTHR11136:SF0">
    <property type="entry name" value="DIHYDROFOLATE SYNTHETASE-RELATED"/>
    <property type="match status" value="1"/>
</dbReference>
<evidence type="ECO:0000256" key="1">
    <source>
        <dbReference type="ARBA" id="ARBA00008276"/>
    </source>
</evidence>
<reference evidence="10" key="1">
    <citation type="journal article" date="2014" name="Sci. Data">
        <title>Genomes of diverse isolates of the marine cyanobacterium Prochlorococcus.</title>
        <authorList>
            <person name="Biller S."/>
            <person name="Berube P."/>
            <person name="Thompson J."/>
            <person name="Kelly L."/>
            <person name="Roggensack S."/>
            <person name="Awad L."/>
            <person name="Roache-Johnson K."/>
            <person name="Ding H."/>
            <person name="Giovannoni S.J."/>
            <person name="Moore L.R."/>
            <person name="Chisholm S.W."/>
        </authorList>
    </citation>
    <scope>NUCLEOTIDE SEQUENCE [LARGE SCALE GENOMIC DNA]</scope>
    <source>
        <strain evidence="10">PAC1</strain>
    </source>
</reference>
<comment type="similarity">
    <text evidence="1 7">Belongs to the folylpolyglutamate synthase family.</text>
</comment>
<dbReference type="GO" id="GO:0005737">
    <property type="term" value="C:cytoplasm"/>
    <property type="evidence" value="ECO:0007669"/>
    <property type="project" value="TreeGrafter"/>
</dbReference>
<dbReference type="EMBL" id="JNAX01000010">
    <property type="protein sequence ID" value="KGG20847.1"/>
    <property type="molecule type" value="Genomic_DNA"/>
</dbReference>
<evidence type="ECO:0000313" key="9">
    <source>
        <dbReference type="EMBL" id="KGG20847.1"/>
    </source>
</evidence>
<dbReference type="AlphaFoldDB" id="A0A0A2C5M6"/>
<proteinExistence type="inferred from homology"/>
<evidence type="ECO:0000256" key="7">
    <source>
        <dbReference type="PIRNR" id="PIRNR001563"/>
    </source>
</evidence>
<name>A0A0A2C5M6_PROMR</name>
<feature type="domain" description="Mur ligase central" evidence="8">
    <location>
        <begin position="50"/>
        <end position="219"/>
    </location>
</feature>
<comment type="caution">
    <text evidence="9">The sequence shown here is derived from an EMBL/GenBank/DDBJ whole genome shotgun (WGS) entry which is preliminary data.</text>
</comment>
<evidence type="ECO:0000256" key="6">
    <source>
        <dbReference type="ARBA" id="ARBA00022842"/>
    </source>
</evidence>
<keyword evidence="5 7" id="KW-0067">ATP-binding</keyword>
<organism evidence="9 10">
    <name type="scientific">Prochlorococcus marinus str. PAC1</name>
    <dbReference type="NCBI Taxonomy" id="59924"/>
    <lineage>
        <taxon>Bacteria</taxon>
        <taxon>Bacillati</taxon>
        <taxon>Cyanobacteriota</taxon>
        <taxon>Cyanophyceae</taxon>
        <taxon>Synechococcales</taxon>
        <taxon>Prochlorococcaceae</taxon>
        <taxon>Prochlorococcus</taxon>
    </lineage>
</organism>
<evidence type="ECO:0000256" key="3">
    <source>
        <dbReference type="ARBA" id="ARBA00022723"/>
    </source>
</evidence>
<evidence type="ECO:0000256" key="2">
    <source>
        <dbReference type="ARBA" id="ARBA00022598"/>
    </source>
</evidence>
<sequence>MSDETFIAQSNFISESKSKEYKDMNLGIDRMSLAINAMGDPCKKKPAIHIAGTNGKGSIGAFINSVLSLVNIKTGVTTSPHLVDWVERICINKTPISKEEFKSLSLSLSPIAKKYSLTPFECVIAIALKYFTLREVELLILEVGLGGRLDATTAHQYRPIIAFGAIGLDHCEYLGSSLEKVAIEKAAVITTNSTVITATQDNIVKRVLEETAKRKQAVIHWVDPIPSDWELGLSGVIQKENAAVAKGVIESLKNIGWNISEGQLREGLSLAKWPGRLQTTKWEGMPIVVDGAHNPNAAKQLSIERDTWTNQKSGIIWILGIQKRKDMIGILYKLVREKDLAWIVPVPGQQSWSKDQILSICPEYKDQIKEAFSVEEVLSTLKKQHRWPSPPPIISGSLYLIGDLFQRKILTS</sequence>
<evidence type="ECO:0000313" key="10">
    <source>
        <dbReference type="Proteomes" id="UP000030392"/>
    </source>
</evidence>
<evidence type="ECO:0000256" key="4">
    <source>
        <dbReference type="ARBA" id="ARBA00022741"/>
    </source>
</evidence>
<dbReference type="InterPro" id="IPR013221">
    <property type="entry name" value="Mur_ligase_cen"/>
</dbReference>
<keyword evidence="2 7" id="KW-0436">Ligase</keyword>
<dbReference type="GO" id="GO:0046872">
    <property type="term" value="F:metal ion binding"/>
    <property type="evidence" value="ECO:0007669"/>
    <property type="project" value="UniProtKB-KW"/>
</dbReference>
<dbReference type="InterPro" id="IPR036565">
    <property type="entry name" value="Mur-like_cat_sf"/>
</dbReference>